<comment type="cofactor">
    <cofactor evidence="1">
        <name>pyridoxal 5'-phosphate</name>
        <dbReference type="ChEBI" id="CHEBI:597326"/>
    </cofactor>
</comment>
<keyword evidence="4" id="KW-0663">Pyridoxal phosphate</keyword>
<evidence type="ECO:0000313" key="6">
    <source>
        <dbReference type="Proteomes" id="UP000004776"/>
    </source>
</evidence>
<evidence type="ECO:0000313" key="5">
    <source>
        <dbReference type="EMBL" id="EHD06591.1"/>
    </source>
</evidence>
<accession>G5RRH2</accession>
<protein>
    <submittedName>
        <fullName evidence="5">2-aminoethylphosphonate-pyruvate aminotransferase</fullName>
    </submittedName>
</protein>
<keyword evidence="5" id="KW-0670">Pyruvate</keyword>
<comment type="caution">
    <text evidence="5">The sequence shown here is derived from an EMBL/GenBank/DDBJ whole genome shotgun (WGS) entry which is preliminary data.</text>
</comment>
<evidence type="ECO:0000256" key="2">
    <source>
        <dbReference type="ARBA" id="ARBA00022576"/>
    </source>
</evidence>
<dbReference type="GO" id="GO:0008483">
    <property type="term" value="F:transaminase activity"/>
    <property type="evidence" value="ECO:0007669"/>
    <property type="project" value="UniProtKB-KW"/>
</dbReference>
<keyword evidence="2 5" id="KW-0032">Aminotransferase</keyword>
<dbReference type="InterPro" id="IPR015424">
    <property type="entry name" value="PyrdxlP-dep_Trfase"/>
</dbReference>
<feature type="non-terminal residue" evidence="5">
    <location>
        <position position="114"/>
    </location>
</feature>
<name>G5RRH2_SALET</name>
<dbReference type="PANTHER" id="PTHR42778:SF1">
    <property type="entry name" value="2-AMINOETHYLPHOSPHONATE--PYRUVATE TRANSAMINASE"/>
    <property type="match status" value="1"/>
</dbReference>
<dbReference type="Gene3D" id="3.40.640.10">
    <property type="entry name" value="Type I PLP-dependent aspartate aminotransferase-like (Major domain)"/>
    <property type="match status" value="1"/>
</dbReference>
<reference evidence="5 6" key="1">
    <citation type="journal article" date="2011" name="BMC Genomics">
        <title>Genome sequencing reveals diversification of virulence factor content and possible host adaptation in distinct subpopulations of Salmonella enterica.</title>
        <authorList>
            <person name="den Bakker H.C."/>
            <person name="Moreno Switt A.I."/>
            <person name="Govoni G."/>
            <person name="Cummings C.A."/>
            <person name="Ranieri M.L."/>
            <person name="Degoricija L."/>
            <person name="Hoelzer K."/>
            <person name="Rodriguez-Rivera L.D."/>
            <person name="Brown S."/>
            <person name="Bolchacova E."/>
            <person name="Furtado M.R."/>
            <person name="Wiedmann M."/>
        </authorList>
    </citation>
    <scope>NUCLEOTIDE SEQUENCE [LARGE SCALE GENOMIC DNA]</scope>
    <source>
        <strain evidence="5 6">R8-2977</strain>
    </source>
</reference>
<dbReference type="AlphaFoldDB" id="G5RRH2"/>
<organism evidence="5 6">
    <name type="scientific">Salmonella enterica subsp. enterica serovar Urbana str. R8-2977</name>
    <dbReference type="NCBI Taxonomy" id="913084"/>
    <lineage>
        <taxon>Bacteria</taxon>
        <taxon>Pseudomonadati</taxon>
        <taxon>Pseudomonadota</taxon>
        <taxon>Gammaproteobacteria</taxon>
        <taxon>Enterobacterales</taxon>
        <taxon>Enterobacteriaceae</taxon>
        <taxon>Salmonella</taxon>
    </lineage>
</organism>
<dbReference type="EMBL" id="AFCW01000289">
    <property type="protein sequence ID" value="EHD06591.1"/>
    <property type="molecule type" value="Genomic_DNA"/>
</dbReference>
<dbReference type="Proteomes" id="UP000004776">
    <property type="component" value="Unassembled WGS sequence"/>
</dbReference>
<dbReference type="SUPFAM" id="SSF53383">
    <property type="entry name" value="PLP-dependent transferases"/>
    <property type="match status" value="1"/>
</dbReference>
<evidence type="ECO:0000256" key="3">
    <source>
        <dbReference type="ARBA" id="ARBA00022679"/>
    </source>
</evidence>
<evidence type="ECO:0000256" key="4">
    <source>
        <dbReference type="ARBA" id="ARBA00022898"/>
    </source>
</evidence>
<evidence type="ECO:0000256" key="1">
    <source>
        <dbReference type="ARBA" id="ARBA00001933"/>
    </source>
</evidence>
<dbReference type="InterPro" id="IPR015421">
    <property type="entry name" value="PyrdxlP-dep_Trfase_major"/>
</dbReference>
<proteinExistence type="predicted"/>
<dbReference type="PANTHER" id="PTHR42778">
    <property type="entry name" value="2-AMINOETHYLPHOSPHONATE--PYRUVATE TRANSAMINASE"/>
    <property type="match status" value="1"/>
</dbReference>
<keyword evidence="3 5" id="KW-0808">Transferase</keyword>
<gene>
    <name evidence="5" type="ORF">LTSEURB_0715</name>
</gene>
<sequence length="114" mass="12135">MTSRNYLLLTPGPLTTSRTVKEAMLFDSCTWDDDYNIGVVEQIRQQLTALATASEGYTSVLLQGSGSYAVEAVLGSALGPQDKVLIVSNGAYGARMVEMAGLMGIAHHAYDCGE</sequence>